<dbReference type="InterPro" id="IPR036249">
    <property type="entry name" value="Thioredoxin-like_sf"/>
</dbReference>
<dbReference type="GO" id="GO:0004364">
    <property type="term" value="F:glutathione transferase activity"/>
    <property type="evidence" value="ECO:0007669"/>
    <property type="project" value="UniProtKB-EC"/>
</dbReference>
<dbReference type="CDD" id="cd03419">
    <property type="entry name" value="GRX_GRXh_1_2_like"/>
    <property type="match status" value="1"/>
</dbReference>
<dbReference type="NCBIfam" id="TIGR02180">
    <property type="entry name" value="GRX_euk"/>
    <property type="match status" value="1"/>
</dbReference>
<dbReference type="PANTHER" id="PTHR45694:SF18">
    <property type="entry name" value="GLUTAREDOXIN-1-RELATED"/>
    <property type="match status" value="1"/>
</dbReference>
<dbReference type="PROSITE" id="PS51354">
    <property type="entry name" value="GLUTAREDOXIN_2"/>
    <property type="match status" value="1"/>
</dbReference>
<dbReference type="InterPro" id="IPR011899">
    <property type="entry name" value="Glutaredoxin_euk/vir"/>
</dbReference>
<dbReference type="GO" id="GO:0004602">
    <property type="term" value="F:glutathione peroxidase activity"/>
    <property type="evidence" value="ECO:0007669"/>
    <property type="project" value="UniProtKB-EC"/>
</dbReference>
<protein>
    <submittedName>
        <fullName evidence="6">Glutaredoxin</fullName>
    </submittedName>
</protein>
<evidence type="ECO:0000256" key="2">
    <source>
        <dbReference type="ARBA" id="ARBA00023284"/>
    </source>
</evidence>
<comment type="catalytic activity">
    <reaction evidence="1">
        <text>2 glutathione + H2O2 = glutathione disulfide + 2 H2O</text>
        <dbReference type="Rhea" id="RHEA:16833"/>
        <dbReference type="ChEBI" id="CHEBI:15377"/>
        <dbReference type="ChEBI" id="CHEBI:16240"/>
        <dbReference type="ChEBI" id="CHEBI:57925"/>
        <dbReference type="ChEBI" id="CHEBI:58297"/>
        <dbReference type="EC" id="1.11.1.9"/>
    </reaction>
</comment>
<dbReference type="GO" id="GO:0015038">
    <property type="term" value="F:glutathione disulfide oxidoreductase activity"/>
    <property type="evidence" value="ECO:0007669"/>
    <property type="project" value="TreeGrafter"/>
</dbReference>
<dbReference type="AlphaFoldDB" id="A0AAN9TY85"/>
<evidence type="ECO:0000256" key="4">
    <source>
        <dbReference type="ARBA" id="ARBA00047960"/>
    </source>
</evidence>
<sequence length="105" mass="11099">MSAAAKQKAQALINENAVLVFSKTTCPFCSASKKALQDAGAQFKVYELNKESDGSDIQDALQEISGQRTVPNIYIGKEHIGGNSDLQALGSDKLKSKLQNAGALA</sequence>
<dbReference type="PRINTS" id="PR00160">
    <property type="entry name" value="GLUTAREDOXIN"/>
</dbReference>
<dbReference type="GO" id="GO:0005737">
    <property type="term" value="C:cytoplasm"/>
    <property type="evidence" value="ECO:0007669"/>
    <property type="project" value="TreeGrafter"/>
</dbReference>
<evidence type="ECO:0000256" key="1">
    <source>
        <dbReference type="ARBA" id="ARBA00000217"/>
    </source>
</evidence>
<comment type="catalytic activity">
    <reaction evidence="4">
        <text>RX + glutathione = an S-substituted glutathione + a halide anion + H(+)</text>
        <dbReference type="Rhea" id="RHEA:16437"/>
        <dbReference type="ChEBI" id="CHEBI:15378"/>
        <dbReference type="ChEBI" id="CHEBI:16042"/>
        <dbReference type="ChEBI" id="CHEBI:17792"/>
        <dbReference type="ChEBI" id="CHEBI:57925"/>
        <dbReference type="ChEBI" id="CHEBI:90779"/>
        <dbReference type="EC" id="2.5.1.18"/>
    </reaction>
</comment>
<evidence type="ECO:0000259" key="5">
    <source>
        <dbReference type="Pfam" id="PF00462"/>
    </source>
</evidence>
<dbReference type="PANTHER" id="PTHR45694">
    <property type="entry name" value="GLUTAREDOXIN 2"/>
    <property type="match status" value="1"/>
</dbReference>
<organism evidence="6 7">
    <name type="scientific">Cytospora paraplurivora</name>
    <dbReference type="NCBI Taxonomy" id="2898453"/>
    <lineage>
        <taxon>Eukaryota</taxon>
        <taxon>Fungi</taxon>
        <taxon>Dikarya</taxon>
        <taxon>Ascomycota</taxon>
        <taxon>Pezizomycotina</taxon>
        <taxon>Sordariomycetes</taxon>
        <taxon>Sordariomycetidae</taxon>
        <taxon>Diaporthales</taxon>
        <taxon>Cytosporaceae</taxon>
        <taxon>Cytospora</taxon>
    </lineage>
</organism>
<dbReference type="FunFam" id="3.40.30.10:FF:000026">
    <property type="entry name" value="Glutaredoxin 2"/>
    <property type="match status" value="1"/>
</dbReference>
<dbReference type="InterPro" id="IPR014025">
    <property type="entry name" value="Glutaredoxin_subgr"/>
</dbReference>
<dbReference type="GO" id="GO:0034599">
    <property type="term" value="P:cellular response to oxidative stress"/>
    <property type="evidence" value="ECO:0007669"/>
    <property type="project" value="TreeGrafter"/>
</dbReference>
<dbReference type="Proteomes" id="UP001320245">
    <property type="component" value="Unassembled WGS sequence"/>
</dbReference>
<evidence type="ECO:0000256" key="3">
    <source>
        <dbReference type="ARBA" id="ARBA00035808"/>
    </source>
</evidence>
<proteinExistence type="predicted"/>
<feature type="domain" description="Glutaredoxin" evidence="5">
    <location>
        <begin position="18"/>
        <end position="80"/>
    </location>
</feature>
<accession>A0AAN9TY85</accession>
<evidence type="ECO:0000313" key="6">
    <source>
        <dbReference type="EMBL" id="KAK7731518.1"/>
    </source>
</evidence>
<dbReference type="GO" id="GO:0005634">
    <property type="term" value="C:nucleus"/>
    <property type="evidence" value="ECO:0007669"/>
    <property type="project" value="TreeGrafter"/>
</dbReference>
<evidence type="ECO:0000313" key="7">
    <source>
        <dbReference type="Proteomes" id="UP001320245"/>
    </source>
</evidence>
<gene>
    <name evidence="6" type="primary">TTR1</name>
    <name evidence="6" type="ORF">SLS53_008757</name>
</gene>
<name>A0AAN9TY85_9PEZI</name>
<dbReference type="Pfam" id="PF00462">
    <property type="entry name" value="Glutaredoxin"/>
    <property type="match status" value="1"/>
</dbReference>
<comment type="catalytic activity">
    <reaction evidence="3">
        <text>1-chloro-2,4-dinitrobenzene + glutathione = 2,4-dinitrophenyl-S-glutathione + chloride + H(+)</text>
        <dbReference type="Rhea" id="RHEA:51220"/>
        <dbReference type="ChEBI" id="CHEBI:15378"/>
        <dbReference type="ChEBI" id="CHEBI:17996"/>
        <dbReference type="ChEBI" id="CHEBI:34718"/>
        <dbReference type="ChEBI" id="CHEBI:57925"/>
        <dbReference type="ChEBI" id="CHEBI:133977"/>
        <dbReference type="EC" id="2.5.1.18"/>
    </reaction>
</comment>
<dbReference type="EMBL" id="JAJSPL020000056">
    <property type="protein sequence ID" value="KAK7731518.1"/>
    <property type="molecule type" value="Genomic_DNA"/>
</dbReference>
<keyword evidence="2" id="KW-0676">Redox-active center</keyword>
<comment type="caution">
    <text evidence="6">The sequence shown here is derived from an EMBL/GenBank/DDBJ whole genome shotgun (WGS) entry which is preliminary data.</text>
</comment>
<dbReference type="InterPro" id="IPR002109">
    <property type="entry name" value="Glutaredoxin"/>
</dbReference>
<reference evidence="6 7" key="1">
    <citation type="journal article" date="2023" name="PLoS ONE">
        <title>Cytospora paraplurivora sp. nov. isolated from orchards with fruit tree decline syndrome in Ontario, Canada.</title>
        <authorList>
            <person name="Ilyukhin E."/>
            <person name="Nguyen H.D.T."/>
            <person name="Castle A.J."/>
            <person name="Ellouze W."/>
        </authorList>
    </citation>
    <scope>NUCLEOTIDE SEQUENCE [LARGE SCALE GENOMIC DNA]</scope>
    <source>
        <strain evidence="6 7">FDS-564</strain>
    </source>
</reference>
<keyword evidence="7" id="KW-1185">Reference proteome</keyword>
<dbReference type="Gene3D" id="3.40.30.10">
    <property type="entry name" value="Glutaredoxin"/>
    <property type="match status" value="1"/>
</dbReference>
<dbReference type="SUPFAM" id="SSF52833">
    <property type="entry name" value="Thioredoxin-like"/>
    <property type="match status" value="1"/>
</dbReference>